<protein>
    <submittedName>
        <fullName evidence="1">Uncharacterized protein</fullName>
    </submittedName>
</protein>
<organism evidence="1">
    <name type="scientific">marine sediment metagenome</name>
    <dbReference type="NCBI Taxonomy" id="412755"/>
    <lineage>
        <taxon>unclassified sequences</taxon>
        <taxon>metagenomes</taxon>
        <taxon>ecological metagenomes</taxon>
    </lineage>
</organism>
<dbReference type="AlphaFoldDB" id="A0A0F9BK59"/>
<name>A0A0F9BK59_9ZZZZ</name>
<dbReference type="EMBL" id="LAZR01051608">
    <property type="protein sequence ID" value="KKK84796.1"/>
    <property type="molecule type" value="Genomic_DNA"/>
</dbReference>
<proteinExistence type="predicted"/>
<gene>
    <name evidence="1" type="ORF">LCGC14_2779740</name>
</gene>
<evidence type="ECO:0000313" key="1">
    <source>
        <dbReference type="EMBL" id="KKK84796.1"/>
    </source>
</evidence>
<sequence length="34" mass="3744">TKADTIPSVTTQEEYDALPSGAKFKEDGVTYRKP</sequence>
<reference evidence="1" key="1">
    <citation type="journal article" date="2015" name="Nature">
        <title>Complex archaea that bridge the gap between prokaryotes and eukaryotes.</title>
        <authorList>
            <person name="Spang A."/>
            <person name="Saw J.H."/>
            <person name="Jorgensen S.L."/>
            <person name="Zaremba-Niedzwiedzka K."/>
            <person name="Martijn J."/>
            <person name="Lind A.E."/>
            <person name="van Eijk R."/>
            <person name="Schleper C."/>
            <person name="Guy L."/>
            <person name="Ettema T.J."/>
        </authorList>
    </citation>
    <scope>NUCLEOTIDE SEQUENCE</scope>
</reference>
<accession>A0A0F9BK59</accession>
<comment type="caution">
    <text evidence="1">The sequence shown here is derived from an EMBL/GenBank/DDBJ whole genome shotgun (WGS) entry which is preliminary data.</text>
</comment>
<feature type="non-terminal residue" evidence="1">
    <location>
        <position position="1"/>
    </location>
</feature>